<feature type="compositionally biased region" description="Basic and acidic residues" evidence="2">
    <location>
        <begin position="520"/>
        <end position="540"/>
    </location>
</feature>
<dbReference type="Proteomes" id="UP000243975">
    <property type="component" value="Unassembled WGS sequence"/>
</dbReference>
<feature type="region of interest" description="Disordered" evidence="2">
    <location>
        <begin position="347"/>
        <end position="367"/>
    </location>
</feature>
<sequence length="618" mass="70188">LQKRNVTDRKINQIVAISVTRKKTRGKTVTRATEIAVHNRQLLTKRHNKLPRVLNPQNFLFDSLTMNADEKLTELKIAYADMILNTAKEAAARIMVSERRALRLELELKQSKEDAIQMLMRLKQMMDSKISEAEMASRAQQKKIEELEAQLQEAEDIVKDLREELSAVQTELERVTPREVNPMLQVYEALEKNVLSNPDGIVFPHVEEQPDIVPPFDIGNSVKDQDNKGQRLHNSLFPLWKSCINDQDLPSIILRSKGTKLYKSGCTHRIRACERTPLDRELSLPEQTNHIRPDMITKVDEGEKLHKALSLGDERKKSRKRASPNTKKRTSCPNLLLDQVKEMDHVSDNSCLTTSRSVKRSKGENPDGSIKIATDLVRVSDVHSRIREELLPVGHEKPPLSSEAQVDPPKSKALETGGVPIQPTSSRVIKYTFQRKRKRGTLSTEGSDLCDLKKKEENKTSPLETEKTISMEESIQEETEKVISIEESTEVGTEKAITMEESTQEETEKVISVEESTEEGAEKVFTMEESTQKETEKVISVEESTQEGTAKVITMEESTEDGTEKLISMEESTQEEIEKIISIEETTQEEKRLEQVAQQLISLSEKVVAMKKQMQIQT</sequence>
<evidence type="ECO:0000313" key="3">
    <source>
        <dbReference type="EMBL" id="KVH98721.1"/>
    </source>
</evidence>
<evidence type="ECO:0000256" key="1">
    <source>
        <dbReference type="SAM" id="Coils"/>
    </source>
</evidence>
<organism evidence="3 4">
    <name type="scientific">Cynara cardunculus var. scolymus</name>
    <name type="common">Globe artichoke</name>
    <name type="synonym">Cynara scolymus</name>
    <dbReference type="NCBI Taxonomy" id="59895"/>
    <lineage>
        <taxon>Eukaryota</taxon>
        <taxon>Viridiplantae</taxon>
        <taxon>Streptophyta</taxon>
        <taxon>Embryophyta</taxon>
        <taxon>Tracheophyta</taxon>
        <taxon>Spermatophyta</taxon>
        <taxon>Magnoliopsida</taxon>
        <taxon>eudicotyledons</taxon>
        <taxon>Gunneridae</taxon>
        <taxon>Pentapetalae</taxon>
        <taxon>asterids</taxon>
        <taxon>campanulids</taxon>
        <taxon>Asterales</taxon>
        <taxon>Asteraceae</taxon>
        <taxon>Carduoideae</taxon>
        <taxon>Cardueae</taxon>
        <taxon>Carduinae</taxon>
        <taxon>Cynara</taxon>
    </lineage>
</organism>
<comment type="caution">
    <text evidence="3">The sequence shown here is derived from an EMBL/GenBank/DDBJ whole genome shotgun (WGS) entry which is preliminary data.</text>
</comment>
<evidence type="ECO:0000256" key="2">
    <source>
        <dbReference type="SAM" id="MobiDB-lite"/>
    </source>
</evidence>
<feature type="coiled-coil region" evidence="1">
    <location>
        <begin position="94"/>
        <end position="171"/>
    </location>
</feature>
<keyword evidence="1" id="KW-0175">Coiled coil</keyword>
<name>A0A103XXJ0_CYNCS</name>
<proteinExistence type="predicted"/>
<feature type="non-terminal residue" evidence="3">
    <location>
        <position position="618"/>
    </location>
</feature>
<accession>A0A103XXJ0</accession>
<dbReference type="PANTHER" id="PTHR34778:SF2">
    <property type="entry name" value="OS02G0580700 PROTEIN"/>
    <property type="match status" value="1"/>
</dbReference>
<protein>
    <submittedName>
        <fullName evidence="3">Uncharacterized protein</fullName>
    </submittedName>
</protein>
<feature type="compositionally biased region" description="Basic residues" evidence="2">
    <location>
        <begin position="317"/>
        <end position="330"/>
    </location>
</feature>
<evidence type="ECO:0000313" key="4">
    <source>
        <dbReference type="Proteomes" id="UP000243975"/>
    </source>
</evidence>
<dbReference type="STRING" id="59895.A0A103XXJ0"/>
<dbReference type="PANTHER" id="PTHR34778">
    <property type="entry name" value="OS02G0580700 PROTEIN"/>
    <property type="match status" value="1"/>
</dbReference>
<gene>
    <name evidence="3" type="ORF">Ccrd_023052</name>
</gene>
<feature type="region of interest" description="Disordered" evidence="2">
    <location>
        <begin position="517"/>
        <end position="549"/>
    </location>
</feature>
<feature type="compositionally biased region" description="Basic and acidic residues" evidence="2">
    <location>
        <begin position="307"/>
        <end position="316"/>
    </location>
</feature>
<feature type="region of interest" description="Disordered" evidence="2">
    <location>
        <begin position="395"/>
        <end position="421"/>
    </location>
</feature>
<dbReference type="AlphaFoldDB" id="A0A103XXJ0"/>
<feature type="coiled-coil region" evidence="1">
    <location>
        <begin position="583"/>
        <end position="613"/>
    </location>
</feature>
<reference evidence="3 4" key="1">
    <citation type="journal article" date="2016" name="Sci. Rep.">
        <title>The genome sequence of the outbreeding globe artichoke constructed de novo incorporating a phase-aware low-pass sequencing strategy of F1 progeny.</title>
        <authorList>
            <person name="Scaglione D."/>
            <person name="Reyes-Chin-Wo S."/>
            <person name="Acquadro A."/>
            <person name="Froenicke L."/>
            <person name="Portis E."/>
            <person name="Beitel C."/>
            <person name="Tirone M."/>
            <person name="Mauro R."/>
            <person name="Lo Monaco A."/>
            <person name="Mauromicale G."/>
            <person name="Faccioli P."/>
            <person name="Cattivelli L."/>
            <person name="Rieseberg L."/>
            <person name="Michelmore R."/>
            <person name="Lanteri S."/>
        </authorList>
    </citation>
    <scope>NUCLEOTIDE SEQUENCE [LARGE SCALE GENOMIC DNA]</scope>
    <source>
        <strain evidence="3">2C</strain>
    </source>
</reference>
<dbReference type="Gramene" id="KVH98721">
    <property type="protein sequence ID" value="KVH98721"/>
    <property type="gene ID" value="Ccrd_023052"/>
</dbReference>
<feature type="region of interest" description="Disordered" evidence="2">
    <location>
        <begin position="307"/>
        <end position="331"/>
    </location>
</feature>
<dbReference type="EMBL" id="LEKV01003753">
    <property type="protein sequence ID" value="KVH98721.1"/>
    <property type="molecule type" value="Genomic_DNA"/>
</dbReference>
<keyword evidence="4" id="KW-1185">Reference proteome</keyword>